<sequence length="49" mass="4978">MQNISNGEGATRVPGAIGVLLSKPGEACPVNKTHSRFGSQGTLEAPSVL</sequence>
<name>A0A806KH99_9BACT</name>
<evidence type="ECO:0000313" key="1">
    <source>
        <dbReference type="EMBL" id="AGS53967.1"/>
    </source>
</evidence>
<reference evidence="1" key="1">
    <citation type="submission" date="2012-03" db="EMBL/GenBank/DDBJ databases">
        <title>Functional metagenomics reveals considerable lignocellulase gene clusters in the gut microbiome of a wood-feeding higher termite.</title>
        <authorList>
            <person name="Liu N."/>
        </authorList>
    </citation>
    <scope>NUCLEOTIDE SEQUENCE</scope>
</reference>
<accession>A0A806KH99</accession>
<organism evidence="1">
    <name type="scientific">uncultured bacterium contig00191</name>
    <dbReference type="NCBI Taxonomy" id="1181605"/>
    <lineage>
        <taxon>Bacteria</taxon>
        <taxon>environmental samples</taxon>
    </lineage>
</organism>
<dbReference type="EMBL" id="JQ844264">
    <property type="protein sequence ID" value="AGS53967.1"/>
    <property type="molecule type" value="Genomic_DNA"/>
</dbReference>
<protein>
    <submittedName>
        <fullName evidence="1">Uncharacterized protein</fullName>
    </submittedName>
</protein>
<dbReference type="AlphaFoldDB" id="A0A806KH99"/>
<proteinExistence type="predicted"/>